<name>A0A1H2LGK8_9ACTN</name>
<evidence type="ECO:0000313" key="3">
    <source>
        <dbReference type="Proteomes" id="UP000182977"/>
    </source>
</evidence>
<protein>
    <recommendedName>
        <fullName evidence="4">TspO and MBR related proteins</fullName>
    </recommendedName>
</protein>
<dbReference type="EMBL" id="LT629791">
    <property type="protein sequence ID" value="SDU79758.1"/>
    <property type="molecule type" value="Genomic_DNA"/>
</dbReference>
<evidence type="ECO:0008006" key="4">
    <source>
        <dbReference type="Google" id="ProtNLM"/>
    </source>
</evidence>
<dbReference type="AlphaFoldDB" id="A0A1H2LGK8"/>
<feature type="region of interest" description="Disordered" evidence="1">
    <location>
        <begin position="121"/>
        <end position="158"/>
    </location>
</feature>
<accession>A0A1H2LGK8</accession>
<keyword evidence="3" id="KW-1185">Reference proteome</keyword>
<evidence type="ECO:0000256" key="1">
    <source>
        <dbReference type="SAM" id="MobiDB-lite"/>
    </source>
</evidence>
<feature type="compositionally biased region" description="Basic and acidic residues" evidence="1">
    <location>
        <begin position="126"/>
        <end position="151"/>
    </location>
</feature>
<reference evidence="3" key="1">
    <citation type="submission" date="2016-10" db="EMBL/GenBank/DDBJ databases">
        <authorList>
            <person name="Varghese N."/>
            <person name="Submissions S."/>
        </authorList>
    </citation>
    <scope>NUCLEOTIDE SEQUENCE [LARGE SCALE GENOMIC DNA]</scope>
    <source>
        <strain evidence="3">DSM 45079</strain>
    </source>
</reference>
<organism evidence="2 3">
    <name type="scientific">Jiangella alkaliphila</name>
    <dbReference type="NCBI Taxonomy" id="419479"/>
    <lineage>
        <taxon>Bacteria</taxon>
        <taxon>Bacillati</taxon>
        <taxon>Actinomycetota</taxon>
        <taxon>Actinomycetes</taxon>
        <taxon>Jiangellales</taxon>
        <taxon>Jiangellaceae</taxon>
        <taxon>Jiangella</taxon>
    </lineage>
</organism>
<proteinExistence type="predicted"/>
<gene>
    <name evidence="2" type="ORF">SAMN04488563_6060</name>
</gene>
<dbReference type="Proteomes" id="UP000182977">
    <property type="component" value="Chromosome I"/>
</dbReference>
<sequence>MVLVPTLGPLVADTEEGADQHDTEITPPDYAFAIWAPIFVSTAANALQRALNPTAPVNRRTGWWLTGAYGANAAWSIAAQSDRFRYTPFVLPVAAGFAAVAHRRAQNDRPSGIEHVAAESSASFRMDQRGHSRQRLRDQPARQTRDPDTNRANRSSPHVAEAAVALTASIGTSRHGYTSTGLACTWAFAANAANPERTAPWTRALAP</sequence>
<evidence type="ECO:0000313" key="2">
    <source>
        <dbReference type="EMBL" id="SDU79758.1"/>
    </source>
</evidence>